<feature type="transmembrane region" description="Helical" evidence="1">
    <location>
        <begin position="59"/>
        <end position="80"/>
    </location>
</feature>
<dbReference type="RefSeq" id="WP_184835771.1">
    <property type="nucleotide sequence ID" value="NZ_JACHMN010000002.1"/>
</dbReference>
<evidence type="ECO:0000256" key="1">
    <source>
        <dbReference type="SAM" id="Phobius"/>
    </source>
</evidence>
<evidence type="ECO:0000313" key="2">
    <source>
        <dbReference type="EMBL" id="MBB5869259.1"/>
    </source>
</evidence>
<accession>A0A841BPZ3</accession>
<dbReference type="InterPro" id="IPR009339">
    <property type="entry name" value="DUF998"/>
</dbReference>
<gene>
    <name evidence="2" type="ORF">F4553_002638</name>
</gene>
<dbReference type="Proteomes" id="UP000587527">
    <property type="component" value="Unassembled WGS sequence"/>
</dbReference>
<feature type="transmembrane region" description="Helical" evidence="1">
    <location>
        <begin position="167"/>
        <end position="187"/>
    </location>
</feature>
<feature type="transmembrane region" description="Helical" evidence="1">
    <location>
        <begin position="193"/>
        <end position="215"/>
    </location>
</feature>
<keyword evidence="1" id="KW-1133">Transmembrane helix</keyword>
<comment type="caution">
    <text evidence="2">The sequence shown here is derived from an EMBL/GenBank/DDBJ whole genome shotgun (WGS) entry which is preliminary data.</text>
</comment>
<reference evidence="2 3" key="1">
    <citation type="submission" date="2020-08" db="EMBL/GenBank/DDBJ databases">
        <title>Sequencing the genomes of 1000 actinobacteria strains.</title>
        <authorList>
            <person name="Klenk H.-P."/>
        </authorList>
    </citation>
    <scope>NUCLEOTIDE SEQUENCE [LARGE SCALE GENOMIC DNA]</scope>
    <source>
        <strain evidence="2 3">DSM 45362</strain>
    </source>
</reference>
<sequence>MTTLAHATGRTTVSTRPLLLAGAAAAPIFTVVALAQTFTREAYDLTRHPVSMLANGDLGWIQTMSFLTTGALTVAGAVGARRVLRGGKAGTWGPILLAVIGLGMLIAGVFRMDAADGFPIGTPAGVPTTMSSEAMLHNLGGSLSFFSMIALCFVLARRFTVRGERAWAVGGRVCGVLFALGLGWAFSGGTAGALTLFLGVVIAWGWIAASLVRLVRPAN</sequence>
<protein>
    <recommendedName>
        <fullName evidence="4">DUF998 domain-containing protein</fullName>
    </recommendedName>
</protein>
<dbReference type="EMBL" id="JACHMN010000002">
    <property type="protein sequence ID" value="MBB5869259.1"/>
    <property type="molecule type" value="Genomic_DNA"/>
</dbReference>
<feature type="transmembrane region" description="Helical" evidence="1">
    <location>
        <begin position="134"/>
        <end position="155"/>
    </location>
</feature>
<dbReference type="Pfam" id="PF06197">
    <property type="entry name" value="DUF998"/>
    <property type="match status" value="1"/>
</dbReference>
<organism evidence="2 3">
    <name type="scientific">Allocatelliglobosispora scoriae</name>
    <dbReference type="NCBI Taxonomy" id="643052"/>
    <lineage>
        <taxon>Bacteria</taxon>
        <taxon>Bacillati</taxon>
        <taxon>Actinomycetota</taxon>
        <taxon>Actinomycetes</taxon>
        <taxon>Micromonosporales</taxon>
        <taxon>Micromonosporaceae</taxon>
        <taxon>Allocatelliglobosispora</taxon>
    </lineage>
</organism>
<keyword evidence="3" id="KW-1185">Reference proteome</keyword>
<feature type="transmembrane region" description="Helical" evidence="1">
    <location>
        <begin position="92"/>
        <end position="114"/>
    </location>
</feature>
<dbReference type="AlphaFoldDB" id="A0A841BPZ3"/>
<evidence type="ECO:0008006" key="4">
    <source>
        <dbReference type="Google" id="ProtNLM"/>
    </source>
</evidence>
<keyword evidence="1" id="KW-0812">Transmembrane</keyword>
<keyword evidence="1" id="KW-0472">Membrane</keyword>
<name>A0A841BPZ3_9ACTN</name>
<evidence type="ECO:0000313" key="3">
    <source>
        <dbReference type="Proteomes" id="UP000587527"/>
    </source>
</evidence>
<proteinExistence type="predicted"/>